<dbReference type="EMBL" id="WJPP01000002">
    <property type="protein sequence ID" value="MRH77846.1"/>
    <property type="molecule type" value="Genomic_DNA"/>
</dbReference>
<comment type="caution">
    <text evidence="6">The sequence shown here is derived from an EMBL/GenBank/DDBJ whole genome shotgun (WGS) entry which is preliminary data.</text>
</comment>
<dbReference type="RefSeq" id="WP_153718911.1">
    <property type="nucleotide sequence ID" value="NZ_WJPP01000002.1"/>
</dbReference>
<dbReference type="SUPFAM" id="SSF57716">
    <property type="entry name" value="Glucocorticoid receptor-like (DNA-binding domain)"/>
    <property type="match status" value="1"/>
</dbReference>
<protein>
    <submittedName>
        <fullName evidence="6">TraR/DksA family transcriptional regulator</fullName>
    </submittedName>
</protein>
<feature type="domain" description="Zinc finger DksA/TraR C4-type" evidence="5">
    <location>
        <begin position="87"/>
        <end position="122"/>
    </location>
</feature>
<name>A0A6N7QN18_9GAMM</name>
<accession>A0A6N7QN18</accession>
<gene>
    <name evidence="6" type="ORF">GH984_03930</name>
</gene>
<evidence type="ECO:0000256" key="4">
    <source>
        <dbReference type="PROSITE-ProRule" id="PRU00510"/>
    </source>
</evidence>
<keyword evidence="7" id="KW-1185">Reference proteome</keyword>
<dbReference type="Gene3D" id="1.20.120.910">
    <property type="entry name" value="DksA, coiled-coil domain"/>
    <property type="match status" value="1"/>
</dbReference>
<organism evidence="6 7">
    <name type="scientific">Spiribacter salilacus</name>
    <dbReference type="NCBI Taxonomy" id="2664894"/>
    <lineage>
        <taxon>Bacteria</taxon>
        <taxon>Pseudomonadati</taxon>
        <taxon>Pseudomonadota</taxon>
        <taxon>Gammaproteobacteria</taxon>
        <taxon>Chromatiales</taxon>
        <taxon>Ectothiorhodospiraceae</taxon>
        <taxon>Spiribacter</taxon>
    </lineage>
</organism>
<dbReference type="PANTHER" id="PTHR33823:SF4">
    <property type="entry name" value="GENERAL STRESS PROTEIN 16O"/>
    <property type="match status" value="1"/>
</dbReference>
<dbReference type="InterPro" id="IPR000962">
    <property type="entry name" value="Znf_DskA_TraR"/>
</dbReference>
<reference evidence="6 7" key="1">
    <citation type="submission" date="2019-11" db="EMBL/GenBank/DDBJ databases">
        <authorList>
            <person name="Zhang X.Y."/>
        </authorList>
    </citation>
    <scope>NUCLEOTIDE SEQUENCE [LARGE SCALE GENOMIC DNA]</scope>
    <source>
        <strain evidence="6 7">C176</strain>
    </source>
</reference>
<dbReference type="Pfam" id="PF01258">
    <property type="entry name" value="zf-dskA_traR"/>
    <property type="match status" value="1"/>
</dbReference>
<evidence type="ECO:0000256" key="2">
    <source>
        <dbReference type="ARBA" id="ARBA00022771"/>
    </source>
</evidence>
<evidence type="ECO:0000259" key="5">
    <source>
        <dbReference type="Pfam" id="PF01258"/>
    </source>
</evidence>
<evidence type="ECO:0000256" key="3">
    <source>
        <dbReference type="ARBA" id="ARBA00022833"/>
    </source>
</evidence>
<dbReference type="GO" id="GO:0008270">
    <property type="term" value="F:zinc ion binding"/>
    <property type="evidence" value="ECO:0007669"/>
    <property type="project" value="UniProtKB-KW"/>
</dbReference>
<dbReference type="PANTHER" id="PTHR33823">
    <property type="entry name" value="RNA POLYMERASE-BINDING TRANSCRIPTION FACTOR DKSA-RELATED"/>
    <property type="match status" value="1"/>
</dbReference>
<evidence type="ECO:0000313" key="6">
    <source>
        <dbReference type="EMBL" id="MRH77846.1"/>
    </source>
</evidence>
<feature type="zinc finger region" description="dksA C4-type" evidence="4">
    <location>
        <begin position="92"/>
        <end position="116"/>
    </location>
</feature>
<dbReference type="Proteomes" id="UP000433788">
    <property type="component" value="Unassembled WGS sequence"/>
</dbReference>
<evidence type="ECO:0000256" key="1">
    <source>
        <dbReference type="ARBA" id="ARBA00022723"/>
    </source>
</evidence>
<evidence type="ECO:0000313" key="7">
    <source>
        <dbReference type="Proteomes" id="UP000433788"/>
    </source>
</evidence>
<keyword evidence="2" id="KW-0863">Zinc-finger</keyword>
<keyword evidence="1" id="KW-0479">Metal-binding</keyword>
<proteinExistence type="predicted"/>
<keyword evidence="3" id="KW-0862">Zinc</keyword>
<dbReference type="PROSITE" id="PS51128">
    <property type="entry name" value="ZF_DKSA_2"/>
    <property type="match status" value="1"/>
</dbReference>
<dbReference type="AlphaFoldDB" id="A0A6N7QN18"/>
<sequence length="130" mass="14863">MTNQLTEDQRQTLKQALEAHSAALQEEIRSELRAADLHRAEDIMDRVRDSGDESVVDLLADIEYADIDRHVRELQANEAALRAWHDGRYGVCIDCGEPIDYERLQAYPSALRCIHCQERVEHATGRPPQL</sequence>